<dbReference type="PANTHER" id="PTHR45138">
    <property type="entry name" value="REGULATORY COMPONENTS OF SENSORY TRANSDUCTION SYSTEM"/>
    <property type="match status" value="1"/>
</dbReference>
<dbReference type="SMART" id="SM00267">
    <property type="entry name" value="GGDEF"/>
    <property type="match status" value="1"/>
</dbReference>
<dbReference type="NCBIfam" id="TIGR00254">
    <property type="entry name" value="GGDEF"/>
    <property type="match status" value="1"/>
</dbReference>
<comment type="caution">
    <text evidence="3">The sequence shown here is derived from an EMBL/GenBank/DDBJ whole genome shotgun (WGS) entry which is preliminary data.</text>
</comment>
<dbReference type="EMBL" id="SVNY01000005">
    <property type="protein sequence ID" value="MBE6834155.1"/>
    <property type="molecule type" value="Genomic_DNA"/>
</dbReference>
<dbReference type="RefSeq" id="WP_326840702.1">
    <property type="nucleotide sequence ID" value="NZ_SVNY01000005.1"/>
</dbReference>
<evidence type="ECO:0000259" key="2">
    <source>
        <dbReference type="PROSITE" id="PS50887"/>
    </source>
</evidence>
<dbReference type="GO" id="GO:0052621">
    <property type="term" value="F:diguanylate cyclase activity"/>
    <property type="evidence" value="ECO:0007669"/>
    <property type="project" value="TreeGrafter"/>
</dbReference>
<dbReference type="Gene3D" id="3.30.70.270">
    <property type="match status" value="1"/>
</dbReference>
<dbReference type="Proteomes" id="UP000754750">
    <property type="component" value="Unassembled WGS sequence"/>
</dbReference>
<feature type="transmembrane region" description="Helical" evidence="1">
    <location>
        <begin position="79"/>
        <end position="98"/>
    </location>
</feature>
<name>A0A928KTB0_9FIRM</name>
<evidence type="ECO:0000313" key="4">
    <source>
        <dbReference type="Proteomes" id="UP000754750"/>
    </source>
</evidence>
<gene>
    <name evidence="3" type="ORF">E7512_11370</name>
</gene>
<evidence type="ECO:0000256" key="1">
    <source>
        <dbReference type="SAM" id="Phobius"/>
    </source>
</evidence>
<keyword evidence="1" id="KW-0812">Transmembrane</keyword>
<dbReference type="Pfam" id="PF00990">
    <property type="entry name" value="GGDEF"/>
    <property type="match status" value="1"/>
</dbReference>
<keyword evidence="1" id="KW-1133">Transmembrane helix</keyword>
<keyword evidence="1" id="KW-0472">Membrane</keyword>
<dbReference type="InterPro" id="IPR029787">
    <property type="entry name" value="Nucleotide_cyclase"/>
</dbReference>
<protein>
    <submittedName>
        <fullName evidence="3">GGDEF domain-containing protein</fullName>
    </submittedName>
</protein>
<dbReference type="CDD" id="cd01949">
    <property type="entry name" value="GGDEF"/>
    <property type="match status" value="1"/>
</dbReference>
<feature type="transmembrane region" description="Helical" evidence="1">
    <location>
        <begin position="110"/>
        <end position="133"/>
    </location>
</feature>
<dbReference type="InterPro" id="IPR000160">
    <property type="entry name" value="GGDEF_dom"/>
</dbReference>
<feature type="transmembrane region" description="Helical" evidence="1">
    <location>
        <begin position="176"/>
        <end position="194"/>
    </location>
</feature>
<dbReference type="InterPro" id="IPR050469">
    <property type="entry name" value="Diguanylate_Cyclase"/>
</dbReference>
<dbReference type="PROSITE" id="PS50887">
    <property type="entry name" value="GGDEF"/>
    <property type="match status" value="1"/>
</dbReference>
<dbReference type="PANTHER" id="PTHR45138:SF9">
    <property type="entry name" value="DIGUANYLATE CYCLASE DGCM-RELATED"/>
    <property type="match status" value="1"/>
</dbReference>
<proteinExistence type="predicted"/>
<feature type="transmembrane region" description="Helical" evidence="1">
    <location>
        <begin position="6"/>
        <end position="25"/>
    </location>
</feature>
<reference evidence="3" key="1">
    <citation type="submission" date="2019-04" db="EMBL/GenBank/DDBJ databases">
        <title>Evolution of Biomass-Degrading Anaerobic Consortia Revealed by Metagenomics.</title>
        <authorList>
            <person name="Peng X."/>
        </authorList>
    </citation>
    <scope>NUCLEOTIDE SEQUENCE</scope>
    <source>
        <strain evidence="3">SIG551</strain>
    </source>
</reference>
<evidence type="ECO:0000313" key="3">
    <source>
        <dbReference type="EMBL" id="MBE6834155.1"/>
    </source>
</evidence>
<dbReference type="AlphaFoldDB" id="A0A928KTB0"/>
<dbReference type="SUPFAM" id="SSF55073">
    <property type="entry name" value="Nucleotide cyclase"/>
    <property type="match status" value="1"/>
</dbReference>
<feature type="transmembrane region" description="Helical" evidence="1">
    <location>
        <begin position="145"/>
        <end position="164"/>
    </location>
</feature>
<accession>A0A928KTB0</accession>
<dbReference type="InterPro" id="IPR043128">
    <property type="entry name" value="Rev_trsase/Diguanyl_cyclase"/>
</dbReference>
<sequence>MNLIVQFIEMNCYALIILFFVFRNVRRQDHQYFPDQRLFLSIICAVAAMLLLDTLMWMIDGRPGRVFRILSYGTMVVYNALNPVICLLWYLYVDFYIFGSRKRIRSYMCLLLIPVGLNLVLSVVSVFRNIYFFLDEYNTYHRGKYIAILMILCLIYVFATSVLLFLNRKRLNFKEFFSLFLFGLFPTVGAAVQLFMPRGVLIWTCTTLSILMLYINVQNDQLRTDYLTGLYNRRYLDHYLSVKVKTRDNRLLAGLMIDLDSFKKINDEYGHDSGDQALRNVSRILRQTFRRQDFISRYGGDEFVVVMEIQEPCELKEILERLRENIEMFNRRNIVPYKIGLTIGCDCFDRKEGLTASSFLTRIDRLMYLNKQKNDGQHQHKD</sequence>
<feature type="transmembrane region" description="Helical" evidence="1">
    <location>
        <begin position="37"/>
        <end position="59"/>
    </location>
</feature>
<organism evidence="3 4">
    <name type="scientific">Faecalispora sporosphaeroides</name>
    <dbReference type="NCBI Taxonomy" id="1549"/>
    <lineage>
        <taxon>Bacteria</taxon>
        <taxon>Bacillati</taxon>
        <taxon>Bacillota</taxon>
        <taxon>Clostridia</taxon>
        <taxon>Eubacteriales</taxon>
        <taxon>Oscillospiraceae</taxon>
        <taxon>Faecalispora</taxon>
    </lineage>
</organism>
<feature type="domain" description="GGDEF" evidence="2">
    <location>
        <begin position="250"/>
        <end position="382"/>
    </location>
</feature>
<feature type="transmembrane region" description="Helical" evidence="1">
    <location>
        <begin position="200"/>
        <end position="217"/>
    </location>
</feature>